<keyword evidence="3" id="KW-0808">Transferase</keyword>
<dbReference type="SUPFAM" id="SSF53756">
    <property type="entry name" value="UDP-Glycosyltransferase/glycogen phosphorylase"/>
    <property type="match status" value="1"/>
</dbReference>
<feature type="transmembrane region" description="Helical" evidence="3">
    <location>
        <begin position="34"/>
        <end position="56"/>
    </location>
</feature>
<comment type="similarity">
    <text evidence="1 3">Belongs to the glycosyltransferase 77 family.</text>
</comment>
<feature type="region of interest" description="Disordered" evidence="4">
    <location>
        <begin position="1271"/>
        <end position="1323"/>
    </location>
</feature>
<feature type="region of interest" description="Disordered" evidence="4">
    <location>
        <begin position="1"/>
        <end position="25"/>
    </location>
</feature>
<reference evidence="7" key="1">
    <citation type="journal article" date="2021" name="J. Hered.">
        <title>Genome Assembly of Salicaceae Populus deltoides (Eastern Cottonwood) I-69 Based on Nanopore Sequencing and Hi-C Technologies.</title>
        <authorList>
            <person name="Bai S."/>
            <person name="Wu H."/>
            <person name="Zhang J."/>
            <person name="Pan Z."/>
            <person name="Zhao W."/>
            <person name="Li Z."/>
            <person name="Tong C."/>
        </authorList>
    </citation>
    <scope>NUCLEOTIDE SEQUENCE</scope>
    <source>
        <tissue evidence="7">Leaf</tissue>
    </source>
</reference>
<evidence type="ECO:0000313" key="7">
    <source>
        <dbReference type="EMBL" id="KAH8488752.1"/>
    </source>
</evidence>
<dbReference type="PANTHER" id="PTHR46635">
    <property type="entry name" value="GLYCOSYL TRANSFERASE FAMILY 1 PROTEIN"/>
    <property type="match status" value="1"/>
</dbReference>
<dbReference type="SUPFAM" id="SSF53448">
    <property type="entry name" value="Nucleotide-diphospho-sugar transferases"/>
    <property type="match status" value="1"/>
</dbReference>
<gene>
    <name evidence="7" type="ORF">H0E87_024404</name>
</gene>
<dbReference type="EC" id="2.4.2.-" evidence="3"/>
<evidence type="ECO:0000313" key="8">
    <source>
        <dbReference type="Proteomes" id="UP000807159"/>
    </source>
</evidence>
<proteinExistence type="inferred from homology"/>
<feature type="domain" description="Nucleotide-diphospho-sugar transferase" evidence="6">
    <location>
        <begin position="117"/>
        <end position="335"/>
    </location>
</feature>
<evidence type="ECO:0000259" key="6">
    <source>
        <dbReference type="Pfam" id="PF03407"/>
    </source>
</evidence>
<accession>A0A8T2X7M1</accession>
<dbReference type="InterPro" id="IPR029044">
    <property type="entry name" value="Nucleotide-diphossugar_trans"/>
</dbReference>
<dbReference type="InterPro" id="IPR001296">
    <property type="entry name" value="Glyco_trans_1"/>
</dbReference>
<dbReference type="PANTHER" id="PTHR46635:SF1">
    <property type="entry name" value="GLYCOSYL TRANSFERASE FAMILY 1 PROTEIN"/>
    <property type="match status" value="1"/>
</dbReference>
<comment type="subcellular location">
    <subcellularLocation>
        <location evidence="3">Golgi apparatus membrane</location>
        <topology evidence="3">Single-pass type II membrane protein</topology>
    </subcellularLocation>
</comment>
<evidence type="ECO:0000256" key="1">
    <source>
        <dbReference type="ARBA" id="ARBA00007033"/>
    </source>
</evidence>
<feature type="domain" description="Glycosyl transferase family 1" evidence="5">
    <location>
        <begin position="661"/>
        <end position="786"/>
    </location>
</feature>
<dbReference type="GO" id="GO:0016757">
    <property type="term" value="F:glycosyltransferase activity"/>
    <property type="evidence" value="ECO:0007669"/>
    <property type="project" value="UniProtKB-KW"/>
</dbReference>
<keyword evidence="3" id="KW-0812">Transmembrane</keyword>
<sequence>MPTFLHQRPLHGTLSDPYPLSPRQSSSSQRQISLFSRTGLIALLSLLLILGLILPWTGTPSIFSATKPASLAKWQQYTLPQAVAFVAKNKTVIVCAVSQPYLPFLSNWLISISRQKHQDKVLVIAEDYATLYNVNERWPGHAVLVPPAPDSQSAHKFGSQGFFNFTSRRPRHLLHILELGYNVMYNDVDMVWLGDPFRYLEGNHDVYFTDDMAAVKPLDHSHDLPPPGKKGRTYICSCMIFMRPTDGAKLVMKKWIEELKAQPWSKTKKANDQPAFNWALNKTAGQVDLYLLPQAAFPTGGLYFKNQTWVQETKGKHVIIHNNYITGFEKKIKRFRDYSLWLVDDHAILFQMFLPGSVVEKSELGSSPWRGMELVDKDLWYLKEIGGLDFGEDIKFQPSKILQHFRKENREMNMSFSNRTLSRFPYRKPQLALVFADLLVDPHQLLMVTVVTALQEIGYTIHVYSLGDGPAQSIWKSMRSPVNIIQTSHKMEIAVDWLNYDGIVVNSLETKSVFSCFMQEPFKSVPLIWTINERTLAAHSRQYTSSWQIELLHDWRKAFNRATVVVFPNHVLPIMYSAFDTGNYYVIPGSPADIWETETTMALYNDEIHVKMGYEPDDIVVAIVGSQFLYRGLWLEHALVLKALLPLFAEFSLDNNSKSHLKIIILSGDPTGNYSAAVEAIAANLSYPRGTVKHFAVDDDVGSPLGAADLVIYGSFLEEQSFPEILVKAMSIGKPIITPDLSMIRKYVDDRVNGYLFPKENLKVLTQIVLQAISKGTLSPLARNIASMGKNTAKNLMVLETVEGYATLLENVVELPSEVTPPKAVSEIPPKLKKEWCWHLFKAFMNSTHEDRTLKSSRYLKTVEEQWNYMQKESSGSIAATNDSFSYDIWEEERNIMMLNTRKRREEEELKDRTDQPHGTWEEVYKSAKRADRSRNDLHERDEGELLRTGQPLCIYEPYFGEGTWSFLHLSSLYRGIGLSTKGRRPRTDDIDAPSCLSLLSKPYYRDALGEYGAFFAIANRIDRIHKNSWIGFQSWRATARKASLSRIAEKALVDAIESRKHGDSLYFWVRMDMDPRNDLQSDFWSFCDAINSGNCKLAFSEALKRMYGIKHDLEFLPPMPEDGDTWSVMLSFALPTRSFLEFVMFSRMFVDALDAQMYDEHHQSGRCYLSLAKDKHCYSRVLELLINVWAYHSARQMVYVNPWTGLMQEQHAVKSRRGNIWVKWFSYSILKSMDEDLAEEADSDQPKRRWLWPSTGEVAWQGLFEKERNLRNHQKEKRRQQSKDKQQRMRKKRRQPVLGKYVKPPPEDIENSNSTVSMSESL</sequence>
<dbReference type="Pfam" id="PF00534">
    <property type="entry name" value="Glycos_transf_1"/>
    <property type="match status" value="1"/>
</dbReference>
<keyword evidence="3" id="KW-0961">Cell wall biogenesis/degradation</keyword>
<dbReference type="GO" id="GO:0071555">
    <property type="term" value="P:cell wall organization"/>
    <property type="evidence" value="ECO:0007669"/>
    <property type="project" value="UniProtKB-KW"/>
</dbReference>
<feature type="region of interest" description="Disordered" evidence="4">
    <location>
        <begin position="905"/>
        <end position="937"/>
    </location>
</feature>
<dbReference type="InterPro" id="IPR005069">
    <property type="entry name" value="Nucl-diP-sugar_transferase"/>
</dbReference>
<dbReference type="Pfam" id="PF03407">
    <property type="entry name" value="Nucleotid_trans"/>
    <property type="match status" value="1"/>
</dbReference>
<keyword evidence="2 3" id="KW-0328">Glycosyltransferase</keyword>
<keyword evidence="3" id="KW-0333">Golgi apparatus</keyword>
<dbReference type="Proteomes" id="UP000807159">
    <property type="component" value="Chromosome 14"/>
</dbReference>
<evidence type="ECO:0000256" key="4">
    <source>
        <dbReference type="SAM" id="MobiDB-lite"/>
    </source>
</evidence>
<protein>
    <recommendedName>
        <fullName evidence="3">Glycosyltransferase</fullName>
        <ecNumber evidence="3">2.4.2.-</ecNumber>
    </recommendedName>
</protein>
<evidence type="ECO:0000259" key="5">
    <source>
        <dbReference type="Pfam" id="PF00534"/>
    </source>
</evidence>
<feature type="compositionally biased region" description="Polar residues" evidence="4">
    <location>
        <begin position="1312"/>
        <end position="1323"/>
    </location>
</feature>
<evidence type="ECO:0000256" key="3">
    <source>
        <dbReference type="RuleBase" id="RU363055"/>
    </source>
</evidence>
<keyword evidence="8" id="KW-1185">Reference proteome</keyword>
<dbReference type="Gene3D" id="3.40.50.2000">
    <property type="entry name" value="Glycogen Phosphorylase B"/>
    <property type="match status" value="1"/>
</dbReference>
<keyword evidence="3" id="KW-1133">Transmembrane helix</keyword>
<keyword evidence="3" id="KW-0472">Membrane</keyword>
<keyword evidence="3" id="KW-0735">Signal-anchor</keyword>
<name>A0A8T2X7M1_POPDE</name>
<dbReference type="EMBL" id="JACEGQ020000014">
    <property type="protein sequence ID" value="KAH8488752.1"/>
    <property type="molecule type" value="Genomic_DNA"/>
</dbReference>
<comment type="caution">
    <text evidence="7">The sequence shown here is derived from an EMBL/GenBank/DDBJ whole genome shotgun (WGS) entry which is preliminary data.</text>
</comment>
<organism evidence="7 8">
    <name type="scientific">Populus deltoides</name>
    <name type="common">Eastern poplar</name>
    <name type="synonym">Eastern cottonwood</name>
    <dbReference type="NCBI Taxonomy" id="3696"/>
    <lineage>
        <taxon>Eukaryota</taxon>
        <taxon>Viridiplantae</taxon>
        <taxon>Streptophyta</taxon>
        <taxon>Embryophyta</taxon>
        <taxon>Tracheophyta</taxon>
        <taxon>Spermatophyta</taxon>
        <taxon>Magnoliopsida</taxon>
        <taxon>eudicotyledons</taxon>
        <taxon>Gunneridae</taxon>
        <taxon>Pentapetalae</taxon>
        <taxon>rosids</taxon>
        <taxon>fabids</taxon>
        <taxon>Malpighiales</taxon>
        <taxon>Salicaceae</taxon>
        <taxon>Saliceae</taxon>
        <taxon>Populus</taxon>
    </lineage>
</organism>
<dbReference type="GO" id="GO:0000139">
    <property type="term" value="C:Golgi membrane"/>
    <property type="evidence" value="ECO:0007669"/>
    <property type="project" value="UniProtKB-SubCell"/>
</dbReference>
<evidence type="ECO:0000256" key="2">
    <source>
        <dbReference type="ARBA" id="ARBA00022676"/>
    </source>
</evidence>